<dbReference type="SMART" id="SM00421">
    <property type="entry name" value="HTH_LUXR"/>
    <property type="match status" value="1"/>
</dbReference>
<dbReference type="SUPFAM" id="SSF52172">
    <property type="entry name" value="CheY-like"/>
    <property type="match status" value="1"/>
</dbReference>
<evidence type="ECO:0000256" key="3">
    <source>
        <dbReference type="PROSITE-ProRule" id="PRU00169"/>
    </source>
</evidence>
<keyword evidence="2" id="KW-0238">DNA-binding</keyword>
<dbReference type="CDD" id="cd06170">
    <property type="entry name" value="LuxR_C_like"/>
    <property type="match status" value="1"/>
</dbReference>
<evidence type="ECO:0000256" key="1">
    <source>
        <dbReference type="ARBA" id="ARBA00022553"/>
    </source>
</evidence>
<organism evidence="6 7">
    <name type="scientific">Marinobacter azerbaijanicus</name>
    <dbReference type="NCBI Taxonomy" id="3050455"/>
    <lineage>
        <taxon>Bacteria</taxon>
        <taxon>Pseudomonadati</taxon>
        <taxon>Pseudomonadota</taxon>
        <taxon>Gammaproteobacteria</taxon>
        <taxon>Pseudomonadales</taxon>
        <taxon>Marinobacteraceae</taxon>
        <taxon>Marinobacter</taxon>
    </lineage>
</organism>
<dbReference type="PANTHER" id="PTHR45566:SF1">
    <property type="entry name" value="HTH-TYPE TRANSCRIPTIONAL REGULATOR YHJB-RELATED"/>
    <property type="match status" value="1"/>
</dbReference>
<dbReference type="PRINTS" id="PR00038">
    <property type="entry name" value="HTHLUXR"/>
</dbReference>
<keyword evidence="7" id="KW-1185">Reference proteome</keyword>
<evidence type="ECO:0000259" key="5">
    <source>
        <dbReference type="PROSITE" id="PS50110"/>
    </source>
</evidence>
<dbReference type="Gene3D" id="3.40.50.2300">
    <property type="match status" value="1"/>
</dbReference>
<feature type="domain" description="Response regulatory" evidence="5">
    <location>
        <begin position="38"/>
        <end position="155"/>
    </location>
</feature>
<evidence type="ECO:0000259" key="4">
    <source>
        <dbReference type="PROSITE" id="PS50043"/>
    </source>
</evidence>
<feature type="domain" description="HTH luxR-type" evidence="4">
    <location>
        <begin position="186"/>
        <end position="251"/>
    </location>
</feature>
<dbReference type="CDD" id="cd17535">
    <property type="entry name" value="REC_NarL-like"/>
    <property type="match status" value="1"/>
</dbReference>
<dbReference type="InterPro" id="IPR051015">
    <property type="entry name" value="EvgA-like"/>
</dbReference>
<dbReference type="InterPro" id="IPR036388">
    <property type="entry name" value="WH-like_DNA-bd_sf"/>
</dbReference>
<gene>
    <name evidence="6" type="ORF">QPM17_10525</name>
</gene>
<dbReference type="PROSITE" id="PS50043">
    <property type="entry name" value="HTH_LUXR_2"/>
    <property type="match status" value="1"/>
</dbReference>
<dbReference type="Gene3D" id="1.10.10.10">
    <property type="entry name" value="Winged helix-like DNA-binding domain superfamily/Winged helix DNA-binding domain"/>
    <property type="match status" value="1"/>
</dbReference>
<dbReference type="EMBL" id="JASSVS010000004">
    <property type="protein sequence ID" value="MDL0431566.1"/>
    <property type="molecule type" value="Genomic_DNA"/>
</dbReference>
<dbReference type="InterPro" id="IPR011006">
    <property type="entry name" value="CheY-like_superfamily"/>
</dbReference>
<dbReference type="InterPro" id="IPR000792">
    <property type="entry name" value="Tscrpt_reg_LuxR_C"/>
</dbReference>
<protein>
    <submittedName>
        <fullName evidence="6">Response regulator transcription factor</fullName>
    </submittedName>
</protein>
<dbReference type="Pfam" id="PF00196">
    <property type="entry name" value="GerE"/>
    <property type="match status" value="1"/>
</dbReference>
<evidence type="ECO:0000313" key="6">
    <source>
        <dbReference type="EMBL" id="MDL0431566.1"/>
    </source>
</evidence>
<dbReference type="Proteomes" id="UP001227964">
    <property type="component" value="Unassembled WGS sequence"/>
</dbReference>
<name>A0ABT7IBM9_9GAMM</name>
<evidence type="ECO:0000256" key="2">
    <source>
        <dbReference type="ARBA" id="ARBA00023125"/>
    </source>
</evidence>
<dbReference type="PROSITE" id="PS00622">
    <property type="entry name" value="HTH_LUXR_1"/>
    <property type="match status" value="1"/>
</dbReference>
<dbReference type="PROSITE" id="PS50110">
    <property type="entry name" value="RESPONSE_REGULATORY"/>
    <property type="match status" value="1"/>
</dbReference>
<keyword evidence="1 3" id="KW-0597">Phosphoprotein</keyword>
<dbReference type="PANTHER" id="PTHR45566">
    <property type="entry name" value="HTH-TYPE TRANSCRIPTIONAL REGULATOR YHJB-RELATED"/>
    <property type="match status" value="1"/>
</dbReference>
<proteinExistence type="predicted"/>
<dbReference type="RefSeq" id="WP_285390664.1">
    <property type="nucleotide sequence ID" value="NZ_JASSVS010000004.1"/>
</dbReference>
<reference evidence="6 7" key="1">
    <citation type="submission" date="2023-06" db="EMBL/GenBank/DDBJ databases">
        <title>Marinobacter azerbaijanicus a moderately halophilic, isolated from Urmia Lake in Azerbaijan region of Iran.</title>
        <authorList>
            <person name="Sanchez-Porro C."/>
            <person name="Aghdam E.M."/>
            <person name="Saheb S.M."/>
            <person name="Tarhriz V."/>
            <person name="Kazemi E."/>
            <person name="Ammozegar M.A."/>
            <person name="Ventosa A."/>
            <person name="Hejazi M.S."/>
        </authorList>
    </citation>
    <scope>NUCLEOTIDE SEQUENCE [LARGE SCALE GENOMIC DNA]</scope>
    <source>
        <strain evidence="6 7">TBZ242</strain>
    </source>
</reference>
<dbReference type="InterPro" id="IPR058245">
    <property type="entry name" value="NreC/VraR/RcsB-like_REC"/>
</dbReference>
<evidence type="ECO:0000313" key="7">
    <source>
        <dbReference type="Proteomes" id="UP001227964"/>
    </source>
</evidence>
<dbReference type="InterPro" id="IPR016032">
    <property type="entry name" value="Sig_transdc_resp-reg_C-effctor"/>
</dbReference>
<dbReference type="SMART" id="SM00448">
    <property type="entry name" value="REC"/>
    <property type="match status" value="1"/>
</dbReference>
<comment type="caution">
    <text evidence="6">The sequence shown here is derived from an EMBL/GenBank/DDBJ whole genome shotgun (WGS) entry which is preliminary data.</text>
</comment>
<sequence length="253" mass="27376">MLNQLNAQHHCESLQQELPTMPDLDFGRAKAGGRPSFKILVADGHPIFRYAMRSVFAAVPASCEIVEASCFGAVTDIVSKDDALGLVMLDLDMPGMCGLGGLTGLHVKAPGLPVILMSAKENRQVALQAIKHGATGFIAKSSSQTQVIKAVHRVLTGKVCPFVSLGARDRQVTPDFPSNGTRVGIEPERLRSLTRRQLLVLDRMAAGESNRQIAYRLDLAETTIKGHVSAILRKLRVTNRVQAILATKYLADV</sequence>
<dbReference type="SUPFAM" id="SSF46894">
    <property type="entry name" value="C-terminal effector domain of the bipartite response regulators"/>
    <property type="match status" value="1"/>
</dbReference>
<dbReference type="Pfam" id="PF00072">
    <property type="entry name" value="Response_reg"/>
    <property type="match status" value="1"/>
</dbReference>
<accession>A0ABT7IBM9</accession>
<feature type="modified residue" description="4-aspartylphosphate" evidence="3">
    <location>
        <position position="90"/>
    </location>
</feature>
<dbReference type="InterPro" id="IPR001789">
    <property type="entry name" value="Sig_transdc_resp-reg_receiver"/>
</dbReference>